<comment type="caution">
    <text evidence="9">The sequence shown here is derived from an EMBL/GenBank/DDBJ whole genome shotgun (WGS) entry which is preliminary data.</text>
</comment>
<dbReference type="AlphaFoldDB" id="A0AAP2W546"/>
<dbReference type="PRINTS" id="PR00335">
    <property type="entry name" value="KUPTAKETRKA"/>
</dbReference>
<dbReference type="PROSITE" id="PS51201">
    <property type="entry name" value="RCK_N"/>
    <property type="match status" value="1"/>
</dbReference>
<sequence length="222" mass="24059">MYMIIVGLGAIGRNLAMIAVAEKHNVVVIDTNIDRCKDVATKIDLVSIHGDATSMVVLEEAGINEADAVIATTGSDANNLMIMLLAKDKGVKKLTTIVNEREHTDIFKRAGVNIHKNPAAIVAEDIYNTMLRPSINKFVSMAGGKAEILEIIIKEGSYAADKTVKEMGLPGNVLIIAIERGDDVIIPEGNTVIQAGDSVYIFVRRNLVERVFNLFSIGNLEK</sequence>
<dbReference type="Pfam" id="PF02080">
    <property type="entry name" value="TrkA_C"/>
    <property type="match status" value="1"/>
</dbReference>
<keyword evidence="10" id="KW-1185">Reference proteome</keyword>
<proteinExistence type="predicted"/>
<organism evidence="9 10">
    <name type="scientific">Methanooceanicella nereidis</name>
    <dbReference type="NCBI Taxonomy" id="2052831"/>
    <lineage>
        <taxon>Archaea</taxon>
        <taxon>Methanobacteriati</taxon>
        <taxon>Methanobacteriota</taxon>
        <taxon>Stenosarchaea group</taxon>
        <taxon>Methanomicrobia</taxon>
        <taxon>Methanocellales</taxon>
        <taxon>Methanocellaceae</taxon>
        <taxon>Methanooceanicella</taxon>
    </lineage>
</organism>
<dbReference type="InterPro" id="IPR003148">
    <property type="entry name" value="RCK_N"/>
</dbReference>
<dbReference type="InterPro" id="IPR006036">
    <property type="entry name" value="K_uptake_TrkA"/>
</dbReference>
<feature type="domain" description="RCK C-terminal" evidence="8">
    <location>
        <begin position="136"/>
        <end position="217"/>
    </location>
</feature>
<keyword evidence="2" id="KW-0813">Transport</keyword>
<keyword evidence="6" id="KW-0406">Ion transport</keyword>
<dbReference type="PANTHER" id="PTHR43833:SF5">
    <property type="entry name" value="TRK SYSTEM POTASSIUM UPTAKE PROTEIN TRKA"/>
    <property type="match status" value="1"/>
</dbReference>
<dbReference type="InterPro" id="IPR050721">
    <property type="entry name" value="Trk_Ktr_HKT_K-transport"/>
</dbReference>
<evidence type="ECO:0000256" key="6">
    <source>
        <dbReference type="ARBA" id="ARBA00023065"/>
    </source>
</evidence>
<dbReference type="Gene3D" id="3.30.70.1450">
    <property type="entry name" value="Regulator of K+ conductance, C-terminal domain"/>
    <property type="match status" value="1"/>
</dbReference>
<evidence type="ECO:0000256" key="5">
    <source>
        <dbReference type="ARBA" id="ARBA00023027"/>
    </source>
</evidence>
<evidence type="ECO:0000259" key="8">
    <source>
        <dbReference type="PROSITE" id="PS51202"/>
    </source>
</evidence>
<dbReference type="InterPro" id="IPR036721">
    <property type="entry name" value="RCK_C_sf"/>
</dbReference>
<evidence type="ECO:0000259" key="7">
    <source>
        <dbReference type="PROSITE" id="PS51201"/>
    </source>
</evidence>
<evidence type="ECO:0000256" key="1">
    <source>
        <dbReference type="ARBA" id="ARBA00003660"/>
    </source>
</evidence>
<reference evidence="9 10" key="1">
    <citation type="submission" date="2017-11" db="EMBL/GenBank/DDBJ databases">
        <title>Isolation and Characterization of Family Methanocellaceae Species from Potential Methane Hydrate Area Offshore Southwestern Taiwan.</title>
        <authorList>
            <person name="Zhang W.-L."/>
            <person name="Chen W.-C."/>
            <person name="Lai M.-C."/>
            <person name="Chen S.-C."/>
        </authorList>
    </citation>
    <scope>NUCLEOTIDE SEQUENCE [LARGE SCALE GENOMIC DNA]</scope>
    <source>
        <strain evidence="9 10">CWC-04</strain>
    </source>
</reference>
<gene>
    <name evidence="9" type="ORF">CUJ83_02870</name>
</gene>
<dbReference type="RefSeq" id="WP_230740421.1">
    <property type="nucleotide sequence ID" value="NZ_PGCK01000002.1"/>
</dbReference>
<dbReference type="Pfam" id="PF02254">
    <property type="entry name" value="TrkA_N"/>
    <property type="match status" value="1"/>
</dbReference>
<evidence type="ECO:0000313" key="9">
    <source>
        <dbReference type="EMBL" id="MCD1293938.1"/>
    </source>
</evidence>
<dbReference type="GO" id="GO:0015079">
    <property type="term" value="F:potassium ion transmembrane transporter activity"/>
    <property type="evidence" value="ECO:0007669"/>
    <property type="project" value="InterPro"/>
</dbReference>
<keyword evidence="3" id="KW-0633">Potassium transport</keyword>
<evidence type="ECO:0000256" key="2">
    <source>
        <dbReference type="ARBA" id="ARBA00022448"/>
    </source>
</evidence>
<dbReference type="InterPro" id="IPR006037">
    <property type="entry name" value="RCK_C"/>
</dbReference>
<accession>A0AAP2W546</accession>
<feature type="domain" description="RCK N-terminal" evidence="7">
    <location>
        <begin position="1"/>
        <end position="121"/>
    </location>
</feature>
<comment type="function">
    <text evidence="1">Part of a potassium transport system.</text>
</comment>
<keyword evidence="5" id="KW-0520">NAD</keyword>
<dbReference type="EMBL" id="PGCK01000002">
    <property type="protein sequence ID" value="MCD1293938.1"/>
    <property type="molecule type" value="Genomic_DNA"/>
</dbReference>
<dbReference type="PROSITE" id="PS51202">
    <property type="entry name" value="RCK_C"/>
    <property type="match status" value="1"/>
</dbReference>
<evidence type="ECO:0000256" key="4">
    <source>
        <dbReference type="ARBA" id="ARBA00022958"/>
    </source>
</evidence>
<name>A0AAP2W546_9EURY</name>
<dbReference type="SUPFAM" id="SSF51735">
    <property type="entry name" value="NAD(P)-binding Rossmann-fold domains"/>
    <property type="match status" value="1"/>
</dbReference>
<dbReference type="PANTHER" id="PTHR43833">
    <property type="entry name" value="POTASSIUM CHANNEL PROTEIN 2-RELATED-RELATED"/>
    <property type="match status" value="1"/>
</dbReference>
<evidence type="ECO:0000313" key="10">
    <source>
        <dbReference type="Proteomes" id="UP001320159"/>
    </source>
</evidence>
<keyword evidence="4" id="KW-0630">Potassium</keyword>
<dbReference type="Gene3D" id="3.40.50.720">
    <property type="entry name" value="NAD(P)-binding Rossmann-like Domain"/>
    <property type="match status" value="1"/>
</dbReference>
<dbReference type="SUPFAM" id="SSF116726">
    <property type="entry name" value="TrkA C-terminal domain-like"/>
    <property type="match status" value="1"/>
</dbReference>
<dbReference type="InterPro" id="IPR036291">
    <property type="entry name" value="NAD(P)-bd_dom_sf"/>
</dbReference>
<evidence type="ECO:0000256" key="3">
    <source>
        <dbReference type="ARBA" id="ARBA00022538"/>
    </source>
</evidence>
<dbReference type="Proteomes" id="UP001320159">
    <property type="component" value="Unassembled WGS sequence"/>
</dbReference>
<protein>
    <submittedName>
        <fullName evidence="9">Potassium transporter</fullName>
    </submittedName>
</protein>
<dbReference type="GO" id="GO:0005886">
    <property type="term" value="C:plasma membrane"/>
    <property type="evidence" value="ECO:0007669"/>
    <property type="project" value="InterPro"/>
</dbReference>